<proteinExistence type="predicted"/>
<protein>
    <submittedName>
        <fullName evidence="1">Uncharacterized protein</fullName>
    </submittedName>
</protein>
<name>A0A3B1B1J5_9ZZZZ</name>
<evidence type="ECO:0000313" key="1">
    <source>
        <dbReference type="EMBL" id="VAX12166.1"/>
    </source>
</evidence>
<dbReference type="AlphaFoldDB" id="A0A3B1B1J5"/>
<sequence>TDWNLTDGGMMYHDRECVDCEQLFIKDTNDSALVKAVSEQLRFTVGSTLGNSEHLITATGQCYKADNFTNLEPFRFPNNFKIDITGTVTVE</sequence>
<accession>A0A3B1B1J5</accession>
<reference evidence="1" key="1">
    <citation type="submission" date="2018-06" db="EMBL/GenBank/DDBJ databases">
        <authorList>
            <person name="Zhirakovskaya E."/>
        </authorList>
    </citation>
    <scope>NUCLEOTIDE SEQUENCE</scope>
</reference>
<dbReference type="EMBL" id="UOFZ01000020">
    <property type="protein sequence ID" value="VAX12166.1"/>
    <property type="molecule type" value="Genomic_DNA"/>
</dbReference>
<feature type="non-terminal residue" evidence="1">
    <location>
        <position position="1"/>
    </location>
</feature>
<organism evidence="1">
    <name type="scientific">hydrothermal vent metagenome</name>
    <dbReference type="NCBI Taxonomy" id="652676"/>
    <lineage>
        <taxon>unclassified sequences</taxon>
        <taxon>metagenomes</taxon>
        <taxon>ecological metagenomes</taxon>
    </lineage>
</organism>
<gene>
    <name evidence="1" type="ORF">MNBD_GAMMA24-2825</name>
</gene>